<organism evidence="1 2">
    <name type="scientific">Fusarium fujikuroi</name>
    <name type="common">Bakanae and foot rot disease fungus</name>
    <name type="synonym">Gibberella fujikuroi</name>
    <dbReference type="NCBI Taxonomy" id="5127"/>
    <lineage>
        <taxon>Eukaryota</taxon>
        <taxon>Fungi</taxon>
        <taxon>Dikarya</taxon>
        <taxon>Ascomycota</taxon>
        <taxon>Pezizomycotina</taxon>
        <taxon>Sordariomycetes</taxon>
        <taxon>Hypocreomycetidae</taxon>
        <taxon>Hypocreales</taxon>
        <taxon>Nectriaceae</taxon>
        <taxon>Fusarium</taxon>
        <taxon>Fusarium fujikuroi species complex</taxon>
    </lineage>
</organism>
<dbReference type="EMBL" id="CABFJX010000046">
    <property type="protein sequence ID" value="VTT60732.1"/>
    <property type="molecule type" value="Genomic_DNA"/>
</dbReference>
<reference evidence="1" key="1">
    <citation type="submission" date="2019-05" db="EMBL/GenBank/DDBJ databases">
        <authorList>
            <person name="Piombo E."/>
        </authorList>
    </citation>
    <scope>NUCLEOTIDE SEQUENCE</scope>
    <source>
        <strain evidence="1">C2S</strain>
    </source>
</reference>
<name>A0A2H3SF70_FUSFU</name>
<sequence length="337" mass="36013">MGFWSSLVNSASQAVHWVSNNAGNIGDAAKVVAGVIGAVAMSEDELAAEGNNILPTFYSHILKAEVKLSEVAKEKLGSPVTANDENVKTVDLPGLWPSPGGTVENPTVVPGISVDINKLLVLKNIPNNIKSSNGQVQDLGELIANQLFDFQQAVPLDKDSAIFTIPVNILHEKTKKPIIGGGMAAYKIPLGNAGSFDAWHSHIRLHYIYNDADERKFREEKLALAIKPGPTNTETAGAYNITTISAQWNGSRAIAPQMTEAVKKVVKDSKGKVTVLGPAVIDGTRFKYQFQTAVSVGPAQVAAQLSTALSFVLPDPTPENPLPRMPTIKVSNVQTYV</sequence>
<evidence type="ECO:0000313" key="2">
    <source>
        <dbReference type="Proteomes" id="UP000760494"/>
    </source>
</evidence>
<accession>A0A2H3SF70</accession>
<dbReference type="Proteomes" id="UP000760494">
    <property type="component" value="Unassembled WGS sequence"/>
</dbReference>
<dbReference type="AlphaFoldDB" id="A0A2H3SF70"/>
<proteinExistence type="predicted"/>
<evidence type="ECO:0000313" key="1">
    <source>
        <dbReference type="EMBL" id="VTT60732.1"/>
    </source>
</evidence>
<comment type="caution">
    <text evidence="1">The sequence shown here is derived from an EMBL/GenBank/DDBJ whole genome shotgun (WGS) entry which is preliminary data.</text>
</comment>
<gene>
    <name evidence="1" type="ORF">C2S_4260</name>
</gene>
<protein>
    <submittedName>
        <fullName evidence="1">Uncharacterized protein</fullName>
    </submittedName>
</protein>